<evidence type="ECO:0000313" key="2">
    <source>
        <dbReference type="Proteomes" id="UP001595990"/>
    </source>
</evidence>
<organism evidence="1 2">
    <name type="scientific">Streptomyces ehimensis</name>
    <dbReference type="NCBI Taxonomy" id="68195"/>
    <lineage>
        <taxon>Bacteria</taxon>
        <taxon>Bacillati</taxon>
        <taxon>Actinomycetota</taxon>
        <taxon>Actinomycetes</taxon>
        <taxon>Kitasatosporales</taxon>
        <taxon>Streptomycetaceae</taxon>
        <taxon>Streptomyces</taxon>
    </lineage>
</organism>
<evidence type="ECO:0000313" key="1">
    <source>
        <dbReference type="EMBL" id="MFC4512529.1"/>
    </source>
</evidence>
<reference evidence="2" key="1">
    <citation type="journal article" date="2019" name="Int. J. Syst. Evol. Microbiol.">
        <title>The Global Catalogue of Microorganisms (GCM) 10K type strain sequencing project: providing services to taxonomists for standard genome sequencing and annotation.</title>
        <authorList>
            <consortium name="The Broad Institute Genomics Platform"/>
            <consortium name="The Broad Institute Genome Sequencing Center for Infectious Disease"/>
            <person name="Wu L."/>
            <person name="Ma J."/>
        </authorList>
    </citation>
    <scope>NUCLEOTIDE SEQUENCE [LARGE SCALE GENOMIC DNA]</scope>
    <source>
        <strain evidence="2">CECT 8064</strain>
    </source>
</reference>
<name>A0ABV9BES7_9ACTN</name>
<accession>A0ABV9BES7</accession>
<dbReference type="Gene3D" id="2.60.120.260">
    <property type="entry name" value="Galactose-binding domain-like"/>
    <property type="match status" value="1"/>
</dbReference>
<sequence length="746" mass="78052">MAIPGNFLSTVTESIDPNTSGWAAKANCTIGLGSGGRNGDGCLAVKSVAAGEMQVRTVSSYAVDAGTAYQAFADASAGTQPERIGIRWLSSANTELSITWSLTTAAASATWHRIGVAAPAPSGAVRAQVVLSATVTAANVLHYFENVYFGLPATTPGNLFGFNTESSEIDASGWFAEVNATISRQAPAVSWAVDYYLAGGQVIAMTATGAGNASIRSTDRPTAVPGVEYIAYCYLNPPTMAATTWVELRFYDAPGNQIAATRSVLAAPGTGWYRQRASAVAPANTVSCSIAVGIDGASAGQVLRAETVVVSTAPLLHAGTVVPYADGSLEQDVAGWTTVSGAAVVSRSTPWGAYFFDGAYAGTITSATATTSVIRSAKFTLPAGAAGLSFRSQVIAQVTAGGFTLTRAVRWYSATNTDLGTTASAAATAPTPGWWQLLNDFTAPAGAAKAAIEWTLTATATNSVLRFDQVALWQALPLTAVTAHDATASITITLRELTAGQLITVYRVTADGSRTLVRGPSGLLNQAPIAGDLMVIEDYEAPLGTPVSYRIETLAVGSTTPGVRISDTITIAPGDINTCWLKDPGNPQRNLRLLVQAPPSWKRPIPQSVHRVRGRRNAVVLSGIRAGYEADLTVWTRSDDEADALNWILDSGSVLLWQVAPGVHETDRYVTVGEVSLPRAMPRADEEWRAWTLPLTEADMPTAVGVAGSAGRTWQDVLTGFTTWGSLPATYTSWEAALFDQRTGGG</sequence>
<dbReference type="EMBL" id="JBHSFS010000002">
    <property type="protein sequence ID" value="MFC4512529.1"/>
    <property type="molecule type" value="Genomic_DNA"/>
</dbReference>
<keyword evidence="2" id="KW-1185">Reference proteome</keyword>
<evidence type="ECO:0008006" key="3">
    <source>
        <dbReference type="Google" id="ProtNLM"/>
    </source>
</evidence>
<dbReference type="RefSeq" id="WP_417922454.1">
    <property type="nucleotide sequence ID" value="NZ_JBHSFS010000002.1"/>
</dbReference>
<comment type="caution">
    <text evidence="1">The sequence shown here is derived from an EMBL/GenBank/DDBJ whole genome shotgun (WGS) entry which is preliminary data.</text>
</comment>
<dbReference type="Proteomes" id="UP001595990">
    <property type="component" value="Unassembled WGS sequence"/>
</dbReference>
<protein>
    <recommendedName>
        <fullName evidence="3">Minor tail protein</fullName>
    </recommendedName>
</protein>
<proteinExistence type="predicted"/>
<gene>
    <name evidence="1" type="ORF">ACFPEN_06235</name>
</gene>